<comment type="cofactor">
    <cofactor evidence="1">
        <name>Zn(2+)</name>
        <dbReference type="ChEBI" id="CHEBI:29105"/>
    </cofactor>
</comment>
<dbReference type="PROSITE" id="PS00059">
    <property type="entry name" value="ADH_ZINC"/>
    <property type="match status" value="1"/>
</dbReference>
<keyword evidence="3" id="KW-0862">Zinc</keyword>
<evidence type="ECO:0000256" key="6">
    <source>
        <dbReference type="ARBA" id="ARBA00037908"/>
    </source>
</evidence>
<evidence type="ECO:0000313" key="14">
    <source>
        <dbReference type="Proteomes" id="UP000470446"/>
    </source>
</evidence>
<dbReference type="InterPro" id="IPR050129">
    <property type="entry name" value="Zn_alcohol_dh"/>
</dbReference>
<organism evidence="13 14">
    <name type="scientific">Streptomyces coelicoflavus</name>
    <dbReference type="NCBI Taxonomy" id="285562"/>
    <lineage>
        <taxon>Bacteria</taxon>
        <taxon>Bacillati</taxon>
        <taxon>Actinomycetota</taxon>
        <taxon>Actinomycetes</taxon>
        <taxon>Kitasatosporales</taxon>
        <taxon>Streptomycetaceae</taxon>
        <taxon>Streptomyces</taxon>
    </lineage>
</organism>
<name>A0A7K3PVK1_9ACTN</name>
<reference evidence="13 14" key="1">
    <citation type="submission" date="2020-01" db="EMBL/GenBank/DDBJ databases">
        <title>Insect and environment-associated Actinomycetes.</title>
        <authorList>
            <person name="Currrie C."/>
            <person name="Chevrette M."/>
            <person name="Carlson C."/>
            <person name="Stubbendieck R."/>
            <person name="Wendt-Pienkowski E."/>
        </authorList>
    </citation>
    <scope>NUCLEOTIDE SEQUENCE [LARGE SCALE GENOMIC DNA]</scope>
    <source>
        <strain evidence="13 14">SID14163</strain>
    </source>
</reference>
<keyword evidence="4" id="KW-0560">Oxidoreductase</keyword>
<dbReference type="PANTHER" id="PTHR43401">
    <property type="entry name" value="L-THREONINE 3-DEHYDROGENASE"/>
    <property type="match status" value="1"/>
</dbReference>
<evidence type="ECO:0000256" key="4">
    <source>
        <dbReference type="ARBA" id="ARBA00023002"/>
    </source>
</evidence>
<dbReference type="SUPFAM" id="SSF50129">
    <property type="entry name" value="GroES-like"/>
    <property type="match status" value="1"/>
</dbReference>
<dbReference type="InterPro" id="IPR002328">
    <property type="entry name" value="ADH_Zn_CS"/>
</dbReference>
<dbReference type="InterPro" id="IPR011032">
    <property type="entry name" value="GroES-like_sf"/>
</dbReference>
<feature type="domain" description="Alcohol dehydrogenase-like N-terminal" evidence="12">
    <location>
        <begin position="23"/>
        <end position="83"/>
    </location>
</feature>
<evidence type="ECO:0000313" key="13">
    <source>
        <dbReference type="EMBL" id="NEB14014.1"/>
    </source>
</evidence>
<dbReference type="RefSeq" id="WP_164250004.1">
    <property type="nucleotide sequence ID" value="NZ_JAAGMA010000936.1"/>
</dbReference>
<evidence type="ECO:0000256" key="8">
    <source>
        <dbReference type="ARBA" id="ARBA00039102"/>
    </source>
</evidence>
<proteinExistence type="inferred from homology"/>
<protein>
    <recommendedName>
        <fullName evidence="9">2-deoxy-scyllo-inosamine dehydrogenase</fullName>
        <ecNumber evidence="8">1.1.1.329</ecNumber>
    </recommendedName>
</protein>
<comment type="caution">
    <text evidence="13">The sequence shown here is derived from an EMBL/GenBank/DDBJ whole genome shotgun (WGS) entry which is preliminary data.</text>
</comment>
<comment type="function">
    <text evidence="5">Catalyzes the oxidation of 2-deoxy-scyllo-inosamine (DOIA) with NAD(+) or NADP(+), forming 3-amino-2,3-dideoxy-scyllo-inosose (amino-DOI).</text>
</comment>
<evidence type="ECO:0000256" key="10">
    <source>
        <dbReference type="ARBA" id="ARBA00048685"/>
    </source>
</evidence>
<dbReference type="GO" id="GO:0016491">
    <property type="term" value="F:oxidoreductase activity"/>
    <property type="evidence" value="ECO:0007669"/>
    <property type="project" value="UniProtKB-KW"/>
</dbReference>
<evidence type="ECO:0000256" key="11">
    <source>
        <dbReference type="ARBA" id="ARBA00049085"/>
    </source>
</evidence>
<dbReference type="Pfam" id="PF08240">
    <property type="entry name" value="ADH_N"/>
    <property type="match status" value="1"/>
</dbReference>
<evidence type="ECO:0000256" key="1">
    <source>
        <dbReference type="ARBA" id="ARBA00001947"/>
    </source>
</evidence>
<evidence type="ECO:0000259" key="12">
    <source>
        <dbReference type="Pfam" id="PF08240"/>
    </source>
</evidence>
<accession>A0A7K3PVK1</accession>
<dbReference type="AlphaFoldDB" id="A0A7K3PVK1"/>
<dbReference type="EMBL" id="JAAGMA010000936">
    <property type="protein sequence ID" value="NEB14014.1"/>
    <property type="molecule type" value="Genomic_DNA"/>
</dbReference>
<dbReference type="Proteomes" id="UP000470446">
    <property type="component" value="Unassembled WGS sequence"/>
</dbReference>
<comment type="catalytic activity">
    <reaction evidence="11">
        <text>2-deoxy-scyllo-inosamine + NADP(+) = 3-amino-2,3-dideoxy-scyllo-inosose + NADPH + H(+)</text>
        <dbReference type="Rhea" id="RHEA:33879"/>
        <dbReference type="ChEBI" id="CHEBI:15378"/>
        <dbReference type="ChEBI" id="CHEBI:57783"/>
        <dbReference type="ChEBI" id="CHEBI:58349"/>
        <dbReference type="ChEBI" id="CHEBI:65002"/>
        <dbReference type="ChEBI" id="CHEBI:65003"/>
        <dbReference type="EC" id="1.1.1.329"/>
    </reaction>
</comment>
<gene>
    <name evidence="13" type="ORF">G3I32_35180</name>
</gene>
<sequence>MVVTEPDGPLVASAVENAPLDGQQVRVSVRASGVCHADIGTARASKAGPDAPVTPGHEVAGVVTEVGDRVRGWTVGDRVAVGWLAW</sequence>
<dbReference type="PANTHER" id="PTHR43401:SF4">
    <property type="entry name" value="D-ARABINOSE 1-DEHYDROGENASE (NADP(+))"/>
    <property type="match status" value="1"/>
</dbReference>
<evidence type="ECO:0000256" key="9">
    <source>
        <dbReference type="ARBA" id="ARBA00039387"/>
    </source>
</evidence>
<dbReference type="Gene3D" id="3.90.180.10">
    <property type="entry name" value="Medium-chain alcohol dehydrogenases, catalytic domain"/>
    <property type="match status" value="1"/>
</dbReference>
<evidence type="ECO:0000256" key="3">
    <source>
        <dbReference type="ARBA" id="ARBA00022833"/>
    </source>
</evidence>
<dbReference type="EC" id="1.1.1.329" evidence="8"/>
<dbReference type="GO" id="GO:0008270">
    <property type="term" value="F:zinc ion binding"/>
    <property type="evidence" value="ECO:0007669"/>
    <property type="project" value="InterPro"/>
</dbReference>
<evidence type="ECO:0000256" key="7">
    <source>
        <dbReference type="ARBA" id="ARBA00038004"/>
    </source>
</evidence>
<keyword evidence="2" id="KW-0479">Metal-binding</keyword>
<comment type="pathway">
    <text evidence="6">Metabolic intermediate biosynthesis; 2-deoxystreptamine biosynthesis; 2-deoxystreptamine from D-glucose 6-phosphate: step 3/4.</text>
</comment>
<comment type="catalytic activity">
    <reaction evidence="10">
        <text>2-deoxy-scyllo-inosamine + NAD(+) = 3-amino-2,3-dideoxy-scyllo-inosose + NADH + H(+)</text>
        <dbReference type="Rhea" id="RHEA:33883"/>
        <dbReference type="ChEBI" id="CHEBI:15378"/>
        <dbReference type="ChEBI" id="CHEBI:57540"/>
        <dbReference type="ChEBI" id="CHEBI:57945"/>
        <dbReference type="ChEBI" id="CHEBI:65002"/>
        <dbReference type="ChEBI" id="CHEBI:65003"/>
        <dbReference type="EC" id="1.1.1.329"/>
    </reaction>
</comment>
<comment type="similarity">
    <text evidence="7">Belongs to the zinc-containing alcohol dehydrogenase family. DOIA dehydrogenase subfamily.</text>
</comment>
<evidence type="ECO:0000256" key="2">
    <source>
        <dbReference type="ARBA" id="ARBA00022723"/>
    </source>
</evidence>
<dbReference type="InterPro" id="IPR013154">
    <property type="entry name" value="ADH-like_N"/>
</dbReference>
<evidence type="ECO:0000256" key="5">
    <source>
        <dbReference type="ARBA" id="ARBA00037678"/>
    </source>
</evidence>